<name>A0AAN7BBA3_9PEZI</name>
<dbReference type="PANTHER" id="PTHR15020:SF50">
    <property type="entry name" value="UPF0659 PROTEIN YMR090W"/>
    <property type="match status" value="1"/>
</dbReference>
<comment type="similarity">
    <text evidence="1">Belongs to the avfA family.</text>
</comment>
<dbReference type="Pfam" id="PF13460">
    <property type="entry name" value="NAD_binding_10"/>
    <property type="match status" value="1"/>
</dbReference>
<protein>
    <recommendedName>
        <fullName evidence="2">NAD(P)-binding domain-containing protein</fullName>
    </recommendedName>
</protein>
<dbReference type="Proteomes" id="UP001301769">
    <property type="component" value="Unassembled WGS sequence"/>
</dbReference>
<dbReference type="SUPFAM" id="SSF51735">
    <property type="entry name" value="NAD(P)-binding Rossmann-fold domains"/>
    <property type="match status" value="1"/>
</dbReference>
<proteinExistence type="inferred from homology"/>
<reference evidence="3" key="2">
    <citation type="submission" date="2023-05" db="EMBL/GenBank/DDBJ databases">
        <authorList>
            <consortium name="Lawrence Berkeley National Laboratory"/>
            <person name="Steindorff A."/>
            <person name="Hensen N."/>
            <person name="Bonometti L."/>
            <person name="Westerberg I."/>
            <person name="Brannstrom I.O."/>
            <person name="Guillou S."/>
            <person name="Cros-Aarteil S."/>
            <person name="Calhoun S."/>
            <person name="Haridas S."/>
            <person name="Kuo A."/>
            <person name="Mondo S."/>
            <person name="Pangilinan J."/>
            <person name="Riley R."/>
            <person name="Labutti K."/>
            <person name="Andreopoulos B."/>
            <person name="Lipzen A."/>
            <person name="Chen C."/>
            <person name="Yanf M."/>
            <person name="Daum C."/>
            <person name="Ng V."/>
            <person name="Clum A."/>
            <person name="Ohm R."/>
            <person name="Martin F."/>
            <person name="Silar P."/>
            <person name="Natvig D."/>
            <person name="Lalanne C."/>
            <person name="Gautier V."/>
            <person name="Ament-Velasquez S.L."/>
            <person name="Kruys A."/>
            <person name="Hutchinson M.I."/>
            <person name="Powell A.J."/>
            <person name="Barry K."/>
            <person name="Miller A.N."/>
            <person name="Grigoriev I.V."/>
            <person name="Debuchy R."/>
            <person name="Gladieux P."/>
            <person name="Thoren M.H."/>
            <person name="Johannesson H."/>
        </authorList>
    </citation>
    <scope>NUCLEOTIDE SEQUENCE</scope>
    <source>
        <strain evidence="3">PSN293</strain>
    </source>
</reference>
<dbReference type="InterPro" id="IPR016040">
    <property type="entry name" value="NAD(P)-bd_dom"/>
</dbReference>
<organism evidence="3 4">
    <name type="scientific">Rhypophila decipiens</name>
    <dbReference type="NCBI Taxonomy" id="261697"/>
    <lineage>
        <taxon>Eukaryota</taxon>
        <taxon>Fungi</taxon>
        <taxon>Dikarya</taxon>
        <taxon>Ascomycota</taxon>
        <taxon>Pezizomycotina</taxon>
        <taxon>Sordariomycetes</taxon>
        <taxon>Sordariomycetidae</taxon>
        <taxon>Sordariales</taxon>
        <taxon>Naviculisporaceae</taxon>
        <taxon>Rhypophila</taxon>
    </lineage>
</organism>
<evidence type="ECO:0000313" key="4">
    <source>
        <dbReference type="Proteomes" id="UP001301769"/>
    </source>
</evidence>
<dbReference type="PANTHER" id="PTHR15020">
    <property type="entry name" value="FLAVIN REDUCTASE-RELATED"/>
    <property type="match status" value="1"/>
</dbReference>
<dbReference type="EMBL" id="MU858059">
    <property type="protein sequence ID" value="KAK4217434.1"/>
    <property type="molecule type" value="Genomic_DNA"/>
</dbReference>
<dbReference type="InterPro" id="IPR036291">
    <property type="entry name" value="NAD(P)-bd_dom_sf"/>
</dbReference>
<reference evidence="3" key="1">
    <citation type="journal article" date="2023" name="Mol. Phylogenet. Evol.">
        <title>Genome-scale phylogeny and comparative genomics of the fungal order Sordariales.</title>
        <authorList>
            <person name="Hensen N."/>
            <person name="Bonometti L."/>
            <person name="Westerberg I."/>
            <person name="Brannstrom I.O."/>
            <person name="Guillou S."/>
            <person name="Cros-Aarteil S."/>
            <person name="Calhoun S."/>
            <person name="Haridas S."/>
            <person name="Kuo A."/>
            <person name="Mondo S."/>
            <person name="Pangilinan J."/>
            <person name="Riley R."/>
            <person name="LaButti K."/>
            <person name="Andreopoulos B."/>
            <person name="Lipzen A."/>
            <person name="Chen C."/>
            <person name="Yan M."/>
            <person name="Daum C."/>
            <person name="Ng V."/>
            <person name="Clum A."/>
            <person name="Steindorff A."/>
            <person name="Ohm R.A."/>
            <person name="Martin F."/>
            <person name="Silar P."/>
            <person name="Natvig D.O."/>
            <person name="Lalanne C."/>
            <person name="Gautier V."/>
            <person name="Ament-Velasquez S.L."/>
            <person name="Kruys A."/>
            <person name="Hutchinson M.I."/>
            <person name="Powell A.J."/>
            <person name="Barry K."/>
            <person name="Miller A.N."/>
            <person name="Grigoriev I.V."/>
            <person name="Debuchy R."/>
            <person name="Gladieux P."/>
            <person name="Hiltunen Thoren M."/>
            <person name="Johannesson H."/>
        </authorList>
    </citation>
    <scope>NUCLEOTIDE SEQUENCE</scope>
    <source>
        <strain evidence="3">PSN293</strain>
    </source>
</reference>
<dbReference type="AlphaFoldDB" id="A0AAN7BBA3"/>
<evidence type="ECO:0000259" key="2">
    <source>
        <dbReference type="Pfam" id="PF13460"/>
    </source>
</evidence>
<accession>A0AAN7BBA3</accession>
<gene>
    <name evidence="3" type="ORF">QBC37DRAFT_45809</name>
</gene>
<evidence type="ECO:0000313" key="3">
    <source>
        <dbReference type="EMBL" id="KAK4217434.1"/>
    </source>
</evidence>
<comment type="caution">
    <text evidence="3">The sequence shown here is derived from an EMBL/GenBank/DDBJ whole genome shotgun (WGS) entry which is preliminary data.</text>
</comment>
<dbReference type="Gene3D" id="3.40.50.720">
    <property type="entry name" value="NAD(P)-binding Rossmann-like Domain"/>
    <property type="match status" value="1"/>
</dbReference>
<sequence length="270" mass="28968">MAAHNVLLLGGHGKIAQLLTPLLLRRSWNVTSVIRNPDQVPAIQSLAPPPPSTTGGQLNVLVRSLEDIKSQSQARSIIDEVKPDFIVWSAGAGGKGGPSRTFAIDRDAAIHFIRAAAEESSGVTRFLLISYLGSRRTKPAWWSEESWEEMSKVNAGALKNYYEAKVAADEVLYEAGSRAGQRRFVGIDLRPGTLVDEKAGKVELGKTRKSGGNVSRESVAQVADQLLAAGDVGNVWLDLLDGEDDITGAIERVVKDGVDCAEGESFYGGK</sequence>
<evidence type="ECO:0000256" key="1">
    <source>
        <dbReference type="ARBA" id="ARBA00038376"/>
    </source>
</evidence>
<keyword evidence="4" id="KW-1185">Reference proteome</keyword>
<feature type="domain" description="NAD(P)-binding" evidence="2">
    <location>
        <begin position="10"/>
        <end position="227"/>
    </location>
</feature>